<evidence type="ECO:0000259" key="10">
    <source>
        <dbReference type="PROSITE" id="PS51760"/>
    </source>
</evidence>
<dbReference type="Proteomes" id="UP001597183">
    <property type="component" value="Unassembled WGS sequence"/>
</dbReference>
<evidence type="ECO:0000256" key="9">
    <source>
        <dbReference type="RuleBase" id="RU361174"/>
    </source>
</evidence>
<evidence type="ECO:0000256" key="5">
    <source>
        <dbReference type="ARBA" id="ARBA00022801"/>
    </source>
</evidence>
<feature type="domain" description="GH10" evidence="10">
    <location>
        <begin position="47"/>
        <end position="348"/>
    </location>
</feature>
<accession>A0ABW4ATX0</accession>
<dbReference type="PROSITE" id="PS51760">
    <property type="entry name" value="GH10_2"/>
    <property type="match status" value="1"/>
</dbReference>
<proteinExistence type="inferred from homology"/>
<dbReference type="InterPro" id="IPR044846">
    <property type="entry name" value="GH10"/>
</dbReference>
<evidence type="ECO:0000256" key="7">
    <source>
        <dbReference type="ARBA" id="ARBA00023295"/>
    </source>
</evidence>
<keyword evidence="4" id="KW-0732">Signal</keyword>
<dbReference type="EMBL" id="JBHTMK010000081">
    <property type="protein sequence ID" value="MFD1374349.1"/>
    <property type="molecule type" value="Genomic_DNA"/>
</dbReference>
<reference evidence="12" key="1">
    <citation type="journal article" date="2019" name="Int. J. Syst. Evol. Microbiol.">
        <title>The Global Catalogue of Microorganisms (GCM) 10K type strain sequencing project: providing services to taxonomists for standard genome sequencing and annotation.</title>
        <authorList>
            <consortium name="The Broad Institute Genomics Platform"/>
            <consortium name="The Broad Institute Genome Sequencing Center for Infectious Disease"/>
            <person name="Wu L."/>
            <person name="Ma J."/>
        </authorList>
    </citation>
    <scope>NUCLEOTIDE SEQUENCE [LARGE SCALE GENOMIC DNA]</scope>
    <source>
        <strain evidence="12">CCM 7526</strain>
    </source>
</reference>
<evidence type="ECO:0000313" key="11">
    <source>
        <dbReference type="EMBL" id="MFD1374349.1"/>
    </source>
</evidence>
<dbReference type="RefSeq" id="WP_317795083.1">
    <property type="nucleotide sequence ID" value="NZ_AP028461.1"/>
</dbReference>
<dbReference type="PANTHER" id="PTHR31490:SF88">
    <property type="entry name" value="BETA-XYLANASE"/>
    <property type="match status" value="1"/>
</dbReference>
<keyword evidence="3" id="KW-0858">Xylan degradation</keyword>
<evidence type="ECO:0000256" key="1">
    <source>
        <dbReference type="ARBA" id="ARBA00000681"/>
    </source>
</evidence>
<dbReference type="Gene3D" id="3.20.20.80">
    <property type="entry name" value="Glycosidases"/>
    <property type="match status" value="1"/>
</dbReference>
<evidence type="ECO:0000256" key="3">
    <source>
        <dbReference type="ARBA" id="ARBA00022651"/>
    </source>
</evidence>
<evidence type="ECO:0000256" key="2">
    <source>
        <dbReference type="ARBA" id="ARBA00007495"/>
    </source>
</evidence>
<dbReference type="EC" id="3.2.1.8" evidence="9"/>
<evidence type="ECO:0000256" key="8">
    <source>
        <dbReference type="ARBA" id="ARBA00023326"/>
    </source>
</evidence>
<dbReference type="InterPro" id="IPR017853">
    <property type="entry name" value="GH"/>
</dbReference>
<gene>
    <name evidence="11" type="ORF">ACFQ5G_54240</name>
</gene>
<keyword evidence="12" id="KW-1185">Reference proteome</keyword>
<evidence type="ECO:0000256" key="6">
    <source>
        <dbReference type="ARBA" id="ARBA00023277"/>
    </source>
</evidence>
<organism evidence="11 12">
    <name type="scientific">Actinoplanes sichuanensis</name>
    <dbReference type="NCBI Taxonomy" id="512349"/>
    <lineage>
        <taxon>Bacteria</taxon>
        <taxon>Bacillati</taxon>
        <taxon>Actinomycetota</taxon>
        <taxon>Actinomycetes</taxon>
        <taxon>Micromonosporales</taxon>
        <taxon>Micromonosporaceae</taxon>
        <taxon>Actinoplanes</taxon>
    </lineage>
</organism>
<dbReference type="PRINTS" id="PR00134">
    <property type="entry name" value="GLHYDRLASE10"/>
</dbReference>
<dbReference type="PANTHER" id="PTHR31490">
    <property type="entry name" value="GLYCOSYL HYDROLASE"/>
    <property type="match status" value="1"/>
</dbReference>
<sequence>MQDRIGETLLTVLDADGRPLVDQDVVVEQQEHAFSFGNIGFDFVPVANGEAELDRLADLWFDVFNTATLPFYWADFEPERDRPRTERLQRTARWFADRGARVKGHPLVWHTLAPDWLRELTTDEVEGVVRARIRREVTDFTPVVDTWDAINEAVIMPVFDNEKHPNAITRLALERGRIATVRLAFQEARAANPTATLLLNDFDMSTAYECLIEGVLEAGIRIDALGLQSHMHQGYWGEERTLATLDRFARYGLPLHMTETTLLSGDLMPPEIDDLNDFQPPSWPSTPDGEQRQADEIVRHYRTLVGHPAVQAITYWGITDVGAWLGAPAGLVRPDGTPKPAYDALRDLIKGEWWLPPTTMRTDQTGHLRVRGFPGDYRLHHDGRTTTFTIPARPTA</sequence>
<name>A0ABW4ATX0_9ACTN</name>
<evidence type="ECO:0000313" key="12">
    <source>
        <dbReference type="Proteomes" id="UP001597183"/>
    </source>
</evidence>
<comment type="catalytic activity">
    <reaction evidence="1 9">
        <text>Endohydrolysis of (1-&gt;4)-beta-D-xylosidic linkages in xylans.</text>
        <dbReference type="EC" id="3.2.1.8"/>
    </reaction>
</comment>
<comment type="similarity">
    <text evidence="2 9">Belongs to the glycosyl hydrolase 10 (cellulase F) family.</text>
</comment>
<dbReference type="SMART" id="SM00633">
    <property type="entry name" value="Glyco_10"/>
    <property type="match status" value="1"/>
</dbReference>
<protein>
    <recommendedName>
        <fullName evidence="9">Beta-xylanase</fullName>
        <ecNumber evidence="9">3.2.1.8</ecNumber>
    </recommendedName>
</protein>
<dbReference type="InterPro" id="IPR001000">
    <property type="entry name" value="GH10_dom"/>
</dbReference>
<comment type="caution">
    <text evidence="11">The sequence shown here is derived from an EMBL/GenBank/DDBJ whole genome shotgun (WGS) entry which is preliminary data.</text>
</comment>
<keyword evidence="6 9" id="KW-0119">Carbohydrate metabolism</keyword>
<keyword evidence="5 9" id="KW-0378">Hydrolase</keyword>
<dbReference type="SUPFAM" id="SSF51445">
    <property type="entry name" value="(Trans)glycosidases"/>
    <property type="match status" value="1"/>
</dbReference>
<dbReference type="Pfam" id="PF00331">
    <property type="entry name" value="Glyco_hydro_10"/>
    <property type="match status" value="1"/>
</dbReference>
<keyword evidence="8 9" id="KW-0624">Polysaccharide degradation</keyword>
<evidence type="ECO:0000256" key="4">
    <source>
        <dbReference type="ARBA" id="ARBA00022729"/>
    </source>
</evidence>
<keyword evidence="7 9" id="KW-0326">Glycosidase</keyword>